<evidence type="ECO:0000313" key="1">
    <source>
        <dbReference type="EMBL" id="KAF2476808.1"/>
    </source>
</evidence>
<keyword evidence="2" id="KW-1185">Reference proteome</keyword>
<reference evidence="1" key="1">
    <citation type="journal article" date="2020" name="Stud. Mycol.">
        <title>101 Dothideomycetes genomes: a test case for predicting lifestyles and emergence of pathogens.</title>
        <authorList>
            <person name="Haridas S."/>
            <person name="Albert R."/>
            <person name="Binder M."/>
            <person name="Bloem J."/>
            <person name="Labutti K."/>
            <person name="Salamov A."/>
            <person name="Andreopoulos B."/>
            <person name="Baker S."/>
            <person name="Barry K."/>
            <person name="Bills G."/>
            <person name="Bluhm B."/>
            <person name="Cannon C."/>
            <person name="Castanera R."/>
            <person name="Culley D."/>
            <person name="Daum C."/>
            <person name="Ezra D."/>
            <person name="Gonzalez J."/>
            <person name="Henrissat B."/>
            <person name="Kuo A."/>
            <person name="Liang C."/>
            <person name="Lipzen A."/>
            <person name="Lutzoni F."/>
            <person name="Magnuson J."/>
            <person name="Mondo S."/>
            <person name="Nolan M."/>
            <person name="Ohm R."/>
            <person name="Pangilinan J."/>
            <person name="Park H.-J."/>
            <person name="Ramirez L."/>
            <person name="Alfaro M."/>
            <person name="Sun H."/>
            <person name="Tritt A."/>
            <person name="Yoshinaga Y."/>
            <person name="Zwiers L.-H."/>
            <person name="Turgeon B."/>
            <person name="Goodwin S."/>
            <person name="Spatafora J."/>
            <person name="Crous P."/>
            <person name="Grigoriev I."/>
        </authorList>
    </citation>
    <scope>NUCLEOTIDE SEQUENCE</scope>
    <source>
        <strain evidence="1">ATCC 200398</strain>
    </source>
</reference>
<dbReference type="Proteomes" id="UP000799755">
    <property type="component" value="Unassembled WGS sequence"/>
</dbReference>
<organism evidence="1 2">
    <name type="scientific">Lindgomyces ingoldianus</name>
    <dbReference type="NCBI Taxonomy" id="673940"/>
    <lineage>
        <taxon>Eukaryota</taxon>
        <taxon>Fungi</taxon>
        <taxon>Dikarya</taxon>
        <taxon>Ascomycota</taxon>
        <taxon>Pezizomycotina</taxon>
        <taxon>Dothideomycetes</taxon>
        <taxon>Pleosporomycetidae</taxon>
        <taxon>Pleosporales</taxon>
        <taxon>Lindgomycetaceae</taxon>
        <taxon>Lindgomyces</taxon>
    </lineage>
</organism>
<name>A0ACB6RBV7_9PLEO</name>
<gene>
    <name evidence="1" type="ORF">BDR25DRAFT_348733</name>
</gene>
<sequence>MPRTLPEEPSAQPRSHEIPIRLLILSYVLLLRFILLAYNFGESWADSSLETHSLELKLHYLLAFTNHSPGFESPSNDSNPKEKLQSFKARISQTWSERRFIERTQAVDIVGTAFRNGMVGKQMLVSCESSIFRLDIVTIATCCRLPSFRIPRLTPCGVISHLVSLQTDAALVSLRSEVTLVCYGGDDPLDAKMRVNLHTCGNLRRVQEQLQ</sequence>
<dbReference type="EMBL" id="MU003493">
    <property type="protein sequence ID" value="KAF2476808.1"/>
    <property type="molecule type" value="Genomic_DNA"/>
</dbReference>
<proteinExistence type="predicted"/>
<comment type="caution">
    <text evidence="1">The sequence shown here is derived from an EMBL/GenBank/DDBJ whole genome shotgun (WGS) entry which is preliminary data.</text>
</comment>
<accession>A0ACB6RBV7</accession>
<protein>
    <submittedName>
        <fullName evidence="1">Uncharacterized protein</fullName>
    </submittedName>
</protein>
<evidence type="ECO:0000313" key="2">
    <source>
        <dbReference type="Proteomes" id="UP000799755"/>
    </source>
</evidence>